<keyword evidence="12" id="KW-1185">Reference proteome</keyword>
<accession>A0AAV2R9B6</accession>
<dbReference type="GO" id="GO:0004222">
    <property type="term" value="F:metalloendopeptidase activity"/>
    <property type="evidence" value="ECO:0007669"/>
    <property type="project" value="InterPro"/>
</dbReference>
<keyword evidence="7" id="KW-0482">Metalloprotease</keyword>
<evidence type="ECO:0000259" key="10">
    <source>
        <dbReference type="Pfam" id="PF05649"/>
    </source>
</evidence>
<dbReference type="PRINTS" id="PR00786">
    <property type="entry name" value="NEPRILYSIN"/>
</dbReference>
<dbReference type="Pfam" id="PF05649">
    <property type="entry name" value="Peptidase_M13_N"/>
    <property type="match status" value="1"/>
</dbReference>
<feature type="domain" description="Peptidase M13 N-terminal" evidence="10">
    <location>
        <begin position="76"/>
        <end position="469"/>
    </location>
</feature>
<keyword evidence="5" id="KW-0378">Hydrolase</keyword>
<dbReference type="InterPro" id="IPR042089">
    <property type="entry name" value="Peptidase_M13_dom_2"/>
</dbReference>
<dbReference type="AlphaFoldDB" id="A0AAV2R9B6"/>
<dbReference type="InterPro" id="IPR018497">
    <property type="entry name" value="Peptidase_M13_C"/>
</dbReference>
<dbReference type="InterPro" id="IPR000718">
    <property type="entry name" value="Peptidase_M13"/>
</dbReference>
<dbReference type="PROSITE" id="PS51885">
    <property type="entry name" value="NEPRILYSIN"/>
    <property type="match status" value="1"/>
</dbReference>
<dbReference type="Pfam" id="PF01431">
    <property type="entry name" value="Peptidase_M13"/>
    <property type="match status" value="1"/>
</dbReference>
<dbReference type="Gene3D" id="3.40.390.10">
    <property type="entry name" value="Collagenase (Catalytic Domain)"/>
    <property type="match status" value="1"/>
</dbReference>
<evidence type="ECO:0000256" key="5">
    <source>
        <dbReference type="ARBA" id="ARBA00022801"/>
    </source>
</evidence>
<evidence type="ECO:0000259" key="9">
    <source>
        <dbReference type="Pfam" id="PF01431"/>
    </source>
</evidence>
<feature type="signal peptide" evidence="8">
    <location>
        <begin position="1"/>
        <end position="29"/>
    </location>
</feature>
<comment type="similarity">
    <text evidence="2">Belongs to the peptidase M13 family.</text>
</comment>
<evidence type="ECO:0000256" key="4">
    <source>
        <dbReference type="ARBA" id="ARBA00022723"/>
    </source>
</evidence>
<dbReference type="PANTHER" id="PTHR11733:SF224">
    <property type="entry name" value="NEPRILYSIN-2"/>
    <property type="match status" value="1"/>
</dbReference>
<proteinExistence type="inferred from homology"/>
<comment type="cofactor">
    <cofactor evidence="1">
        <name>Zn(2+)</name>
        <dbReference type="ChEBI" id="CHEBI:29105"/>
    </cofactor>
</comment>
<organism evidence="11 12">
    <name type="scientific">Meganyctiphanes norvegica</name>
    <name type="common">Northern krill</name>
    <name type="synonym">Thysanopoda norvegica</name>
    <dbReference type="NCBI Taxonomy" id="48144"/>
    <lineage>
        <taxon>Eukaryota</taxon>
        <taxon>Metazoa</taxon>
        <taxon>Ecdysozoa</taxon>
        <taxon>Arthropoda</taxon>
        <taxon>Crustacea</taxon>
        <taxon>Multicrustacea</taxon>
        <taxon>Malacostraca</taxon>
        <taxon>Eumalacostraca</taxon>
        <taxon>Eucarida</taxon>
        <taxon>Euphausiacea</taxon>
        <taxon>Euphausiidae</taxon>
        <taxon>Meganyctiphanes</taxon>
    </lineage>
</organism>
<dbReference type="GO" id="GO:0016485">
    <property type="term" value="P:protein processing"/>
    <property type="evidence" value="ECO:0007669"/>
    <property type="project" value="TreeGrafter"/>
</dbReference>
<keyword evidence="3" id="KW-0645">Protease</keyword>
<keyword evidence="6" id="KW-0862">Zinc</keyword>
<evidence type="ECO:0000256" key="6">
    <source>
        <dbReference type="ARBA" id="ARBA00022833"/>
    </source>
</evidence>
<evidence type="ECO:0000256" key="1">
    <source>
        <dbReference type="ARBA" id="ARBA00001947"/>
    </source>
</evidence>
<dbReference type="InterPro" id="IPR024079">
    <property type="entry name" value="MetalloPept_cat_dom_sf"/>
</dbReference>
<evidence type="ECO:0000256" key="2">
    <source>
        <dbReference type="ARBA" id="ARBA00007357"/>
    </source>
</evidence>
<evidence type="ECO:0000256" key="7">
    <source>
        <dbReference type="ARBA" id="ARBA00023049"/>
    </source>
</evidence>
<name>A0AAV2R9B6_MEGNR</name>
<evidence type="ECO:0000313" key="11">
    <source>
        <dbReference type="EMBL" id="CAL4119395.1"/>
    </source>
</evidence>
<protein>
    <recommendedName>
        <fullName evidence="13">Neprilysin</fullName>
    </recommendedName>
</protein>
<evidence type="ECO:0000256" key="8">
    <source>
        <dbReference type="SAM" id="SignalP"/>
    </source>
</evidence>
<evidence type="ECO:0000256" key="3">
    <source>
        <dbReference type="ARBA" id="ARBA00022670"/>
    </source>
</evidence>
<dbReference type="Proteomes" id="UP001497623">
    <property type="component" value="Unassembled WGS sequence"/>
</dbReference>
<comment type="caution">
    <text evidence="11">The sequence shown here is derived from an EMBL/GenBank/DDBJ whole genome shotgun (WGS) entry which is preliminary data.</text>
</comment>
<evidence type="ECO:0000313" key="12">
    <source>
        <dbReference type="Proteomes" id="UP001497623"/>
    </source>
</evidence>
<gene>
    <name evidence="11" type="ORF">MNOR_LOCUS21668</name>
</gene>
<keyword evidence="4" id="KW-0479">Metal-binding</keyword>
<dbReference type="GO" id="GO:0046872">
    <property type="term" value="F:metal ion binding"/>
    <property type="evidence" value="ECO:0007669"/>
    <property type="project" value="UniProtKB-KW"/>
</dbReference>
<dbReference type="Gene3D" id="1.10.1380.10">
    <property type="entry name" value="Neutral endopeptidase , domain2"/>
    <property type="match status" value="1"/>
</dbReference>
<dbReference type="CDD" id="cd08662">
    <property type="entry name" value="M13"/>
    <property type="match status" value="1"/>
</dbReference>
<dbReference type="GO" id="GO:0005886">
    <property type="term" value="C:plasma membrane"/>
    <property type="evidence" value="ECO:0007669"/>
    <property type="project" value="TreeGrafter"/>
</dbReference>
<dbReference type="InterPro" id="IPR008753">
    <property type="entry name" value="Peptidase_M13_N"/>
</dbReference>
<sequence length="736" mass="84754">MGTNRYGQVLGPLCYALLVASFSITPSSCARVGIEGLRNTISNPNGIRNYQNICLTKGCIKAAYKIMEMMDDTVDPCEDFSKFTCGSFLDKTIIPDDKTKVNQFSVISDELEQNIRKILNENITDGDSESTRMVKIYYKSCMDTDRIEARGLAPLQEALAQLGGWPVVEGDKWHPSNYKWTQNLYQNNKLGYSSDTFFGLGVYSDLKNSSWRIISLSQPELGMPSREYLLKPFNDSDIQAYYKYQIGMAVLLGADRKRAERELKEMIEFETEIAKIILPKAERRNYTKLYNKMTLYDLQMVAPEVPWYEYINTMMQPMFSIKASEPIVVYGKEFLTKMSKLINKTQKRTLANYLIWHSVKSSIPFLNQAALDLELEYNKELKGLKKEKPRWKKCVQKVTDRHGRLNVAIGASYVRKHFKEEAKYAADEMVIYIQEAFNDILHNVEWMDEATRQRALKKSASIYSSIAYPPELLDDSKIREYYDGLMFTEGDFLQQYRNLTKFTVHSVIKELRDKVDKRDWRKYAKAAVVNAFYNAITNAIQFPAGILQGVFFNAERPMYQNFGGIGFVIGHEITHGFDDTGSQFDANGDLRNWWEKETEKKYLEKARCIIEQYGNFTVPEVGLNINGKLTQGENIADNGGLKEAYYGYEKWIKVNGEEPLLPGLPYTPTQLFWISAGNVWCGKTREETLKERILTDTHSPYRFRINGPMMNSEEFSRDFNCPVGSPMNPVDKCQVW</sequence>
<feature type="chain" id="PRO_5043472344" description="Neprilysin" evidence="8">
    <location>
        <begin position="30"/>
        <end position="736"/>
    </location>
</feature>
<dbReference type="PANTHER" id="PTHR11733">
    <property type="entry name" value="ZINC METALLOPROTEASE FAMILY M13 NEPRILYSIN-RELATED"/>
    <property type="match status" value="1"/>
</dbReference>
<keyword evidence="8" id="KW-0732">Signal</keyword>
<evidence type="ECO:0008006" key="13">
    <source>
        <dbReference type="Google" id="ProtNLM"/>
    </source>
</evidence>
<reference evidence="11 12" key="1">
    <citation type="submission" date="2024-05" db="EMBL/GenBank/DDBJ databases">
        <authorList>
            <person name="Wallberg A."/>
        </authorList>
    </citation>
    <scope>NUCLEOTIDE SEQUENCE [LARGE SCALE GENOMIC DNA]</scope>
</reference>
<dbReference type="EMBL" id="CAXKWB010017609">
    <property type="protein sequence ID" value="CAL4119395.1"/>
    <property type="molecule type" value="Genomic_DNA"/>
</dbReference>
<dbReference type="SUPFAM" id="SSF55486">
    <property type="entry name" value="Metalloproteases ('zincins'), catalytic domain"/>
    <property type="match status" value="1"/>
</dbReference>
<feature type="domain" description="Peptidase M13 C-terminal" evidence="9">
    <location>
        <begin position="530"/>
        <end position="735"/>
    </location>
</feature>